<dbReference type="HOGENOM" id="CLU_1821204_0_0_6"/>
<evidence type="ECO:0000313" key="2">
    <source>
        <dbReference type="Proteomes" id="UP000013084"/>
    </source>
</evidence>
<reference evidence="1 2" key="1">
    <citation type="submission" date="2013-02" db="EMBL/GenBank/DDBJ databases">
        <title>The Genome Sequence of Acinetobacter sp. CIP 70.18.</title>
        <authorList>
            <consortium name="The Broad Institute Genome Sequencing Platform"/>
            <consortium name="The Broad Institute Genome Sequencing Center for Infectious Disease"/>
            <person name="Cerqueira G."/>
            <person name="Feldgarden M."/>
            <person name="Courvalin P."/>
            <person name="Perichon B."/>
            <person name="Grillot-Courvalin C."/>
            <person name="Clermont D."/>
            <person name="Rocha E."/>
            <person name="Yoon E.-J."/>
            <person name="Nemec A."/>
            <person name="Walker B."/>
            <person name="Young S.K."/>
            <person name="Zeng Q."/>
            <person name="Gargeya S."/>
            <person name="Fitzgerald M."/>
            <person name="Haas B."/>
            <person name="Abouelleil A."/>
            <person name="Alvarado L."/>
            <person name="Arachchi H.M."/>
            <person name="Berlin A.M."/>
            <person name="Chapman S.B."/>
            <person name="Dewar J."/>
            <person name="Goldberg J."/>
            <person name="Griggs A."/>
            <person name="Gujja S."/>
            <person name="Hansen M."/>
            <person name="Howarth C."/>
            <person name="Imamovic A."/>
            <person name="Larimer J."/>
            <person name="McCowan C."/>
            <person name="Murphy C."/>
            <person name="Neiman D."/>
            <person name="Pearson M."/>
            <person name="Priest M."/>
            <person name="Roberts A."/>
            <person name="Saif S."/>
            <person name="Shea T."/>
            <person name="Sisk P."/>
            <person name="Sykes S."/>
            <person name="Wortman J."/>
            <person name="Nusbaum C."/>
            <person name="Birren B."/>
        </authorList>
    </citation>
    <scope>NUCLEOTIDE SEQUENCE [LARGE SCALE GENOMIC DNA]</scope>
    <source>
        <strain evidence="1 2">CIP 70.18</strain>
    </source>
</reference>
<evidence type="ECO:0000313" key="1">
    <source>
        <dbReference type="EMBL" id="ENX57644.1"/>
    </source>
</evidence>
<keyword evidence="2" id="KW-1185">Reference proteome</keyword>
<proteinExistence type="predicted"/>
<dbReference type="AlphaFoldDB" id="N9RI62"/>
<dbReference type="Proteomes" id="UP000013084">
    <property type="component" value="Unassembled WGS sequence"/>
</dbReference>
<protein>
    <submittedName>
        <fullName evidence="1">Uncharacterized protein</fullName>
    </submittedName>
</protein>
<dbReference type="EMBL" id="APRN01000036">
    <property type="protein sequence ID" value="ENX57644.1"/>
    <property type="molecule type" value="Genomic_DNA"/>
</dbReference>
<sequence length="141" mass="16821">MDEIFCHTTGQWHSAKYWFDNQMNPNLGTPLDHLFGAFHSVQKIMFIGGASDGRLMYFKNDQDIVRMPHPKPLTPIHDYSKFREYATEMAKPTQEPVDTYLVEVFRFNNTRRKFLILSQLNNKYEQLLKHVQSNWQYGYRL</sequence>
<name>N9RI62_9GAMM</name>
<organism evidence="1 2">
    <name type="scientific">Acinetobacter higginsii</name>
    <dbReference type="NCBI Taxonomy" id="70347"/>
    <lineage>
        <taxon>Bacteria</taxon>
        <taxon>Pseudomonadati</taxon>
        <taxon>Pseudomonadota</taxon>
        <taxon>Gammaproteobacteria</taxon>
        <taxon>Moraxellales</taxon>
        <taxon>Moraxellaceae</taxon>
        <taxon>Acinetobacter</taxon>
    </lineage>
</organism>
<comment type="caution">
    <text evidence="1">The sequence shown here is derived from an EMBL/GenBank/DDBJ whole genome shotgun (WGS) entry which is preliminary data.</text>
</comment>
<dbReference type="PATRIC" id="fig|1217700.3.peg.1971"/>
<accession>N9RI62</accession>
<gene>
    <name evidence="1" type="ORF">F902_02041</name>
</gene>